<evidence type="ECO:0000313" key="2">
    <source>
        <dbReference type="EMBL" id="VAX32113.1"/>
    </source>
</evidence>
<accession>A0A3B1D5N2</accession>
<feature type="transmembrane region" description="Helical" evidence="1">
    <location>
        <begin position="79"/>
        <end position="101"/>
    </location>
</feature>
<protein>
    <submittedName>
        <fullName evidence="2">Uncharacterized protein</fullName>
    </submittedName>
</protein>
<organism evidence="2">
    <name type="scientific">hydrothermal vent metagenome</name>
    <dbReference type="NCBI Taxonomy" id="652676"/>
    <lineage>
        <taxon>unclassified sequences</taxon>
        <taxon>metagenomes</taxon>
        <taxon>ecological metagenomes</taxon>
    </lineage>
</organism>
<dbReference type="AlphaFoldDB" id="A0A3B1D5N2"/>
<keyword evidence="1" id="KW-1133">Transmembrane helix</keyword>
<keyword evidence="1" id="KW-0812">Transmembrane</keyword>
<dbReference type="EMBL" id="UOGF01000082">
    <property type="protein sequence ID" value="VAX32113.1"/>
    <property type="molecule type" value="Genomic_DNA"/>
</dbReference>
<feature type="transmembrane region" description="Helical" evidence="1">
    <location>
        <begin position="121"/>
        <end position="143"/>
    </location>
</feature>
<proteinExistence type="predicted"/>
<name>A0A3B1D5N2_9ZZZZ</name>
<keyword evidence="1" id="KW-0472">Membrane</keyword>
<feature type="transmembrane region" description="Helical" evidence="1">
    <location>
        <begin position="47"/>
        <end position="67"/>
    </location>
</feature>
<reference evidence="2" key="1">
    <citation type="submission" date="2018-06" db="EMBL/GenBank/DDBJ databases">
        <authorList>
            <person name="Zhirakovskaya E."/>
        </authorList>
    </citation>
    <scope>NUCLEOTIDE SEQUENCE</scope>
</reference>
<evidence type="ECO:0000256" key="1">
    <source>
        <dbReference type="SAM" id="Phobius"/>
    </source>
</evidence>
<gene>
    <name evidence="2" type="ORF">MNBD_NITROSPIRAE01-809</name>
</gene>
<sequence length="248" mass="26209">MGIVVDLDGKTEIIRRDKFGFSQSEYLVIVIQSSELNSGMDDVYNEASLMAINCSAAVIAGLVTFGSAGFSPFSGGTSLLVTGASYAATLATGSSCVNSAFRTYNSVRSPHVNVHLDSLPAYNLAMTVLDGVSLVGVGASAVSTIKIMGMLKRAGVTVRGPMKGGIIRQARARLSRQNIVTSRPGISNGAIKKMIRSGEAQRRMTKTEITSKTVKALKDSFAAGLSFFSSAFDGNVRNFVVYIVTLEN</sequence>